<gene>
    <name evidence="2" type="ORF">SAMN05421810_108286</name>
</gene>
<reference evidence="3" key="1">
    <citation type="submission" date="2016-10" db="EMBL/GenBank/DDBJ databases">
        <authorList>
            <person name="Varghese N."/>
            <person name="Submissions S."/>
        </authorList>
    </citation>
    <scope>NUCLEOTIDE SEQUENCE [LARGE SCALE GENOMIC DNA]</scope>
    <source>
        <strain evidence="3">CGMCC 4.5579</strain>
    </source>
</reference>
<accession>A0A1I5Z744</accession>
<proteinExistence type="predicted"/>
<dbReference type="SUPFAM" id="SSF50998">
    <property type="entry name" value="Quinoprotein alcohol dehydrogenase-like"/>
    <property type="match status" value="1"/>
</dbReference>
<dbReference type="Proteomes" id="UP000198727">
    <property type="component" value="Unassembled WGS sequence"/>
</dbReference>
<name>A0A1I5Z744_9PSEU</name>
<organism evidence="2 3">
    <name type="scientific">Amycolatopsis arida</name>
    <dbReference type="NCBI Taxonomy" id="587909"/>
    <lineage>
        <taxon>Bacteria</taxon>
        <taxon>Bacillati</taxon>
        <taxon>Actinomycetota</taxon>
        <taxon>Actinomycetes</taxon>
        <taxon>Pseudonocardiales</taxon>
        <taxon>Pseudonocardiaceae</taxon>
        <taxon>Amycolatopsis</taxon>
    </lineage>
</organism>
<dbReference type="Gene3D" id="2.80.10.50">
    <property type="match status" value="1"/>
</dbReference>
<evidence type="ECO:0000313" key="3">
    <source>
        <dbReference type="Proteomes" id="UP000198727"/>
    </source>
</evidence>
<dbReference type="EMBL" id="FOWW01000008">
    <property type="protein sequence ID" value="SFQ52289.1"/>
    <property type="molecule type" value="Genomic_DNA"/>
</dbReference>
<evidence type="ECO:0000313" key="2">
    <source>
        <dbReference type="EMBL" id="SFQ52289.1"/>
    </source>
</evidence>
<keyword evidence="3" id="KW-1185">Reference proteome</keyword>
<dbReference type="InterPro" id="IPR003961">
    <property type="entry name" value="FN3_dom"/>
</dbReference>
<dbReference type="AlphaFoldDB" id="A0A1I5Z744"/>
<dbReference type="PROSITE" id="PS50853">
    <property type="entry name" value="FN3"/>
    <property type="match status" value="1"/>
</dbReference>
<protein>
    <recommendedName>
        <fullName evidence="1">Fibronectin type-III domain-containing protein</fullName>
    </recommendedName>
</protein>
<dbReference type="Pfam" id="PF17164">
    <property type="entry name" value="DUF5122"/>
    <property type="match status" value="1"/>
</dbReference>
<sequence length="516" mass="55005">MPVTAGGLPTPQTDGIVFSVVIVGDTAYAGGRFQKARPAGVAPGGPGEVARTNLLAFDVTTGDLLPWAPRVSNPDTLPNRPGNTCRQLESGEWTCDTVFRLETSPDGRHLYVGGDFAKINDQWHSRLARFDTTTGQLDTDFTPTVAGRVRGIAVTDDTVYLGGAFTRVNTTPRQRLAALATTGTVTDWAPTVDGDVHALAAAPGHDRVLLGGSFDTVNGATHHAMMAVHASTGANAPWNASVPAGTEVVTDIAIDDTGTAYYGAYDHGGQAIKFEGRAAIDIPTGTPRWWDGCYGDTQALATAGGVLYSASHTHDCTASNAAIPPPGRERYYRLLAETTTATNTATVSANHVTAGDPIPTVLPWFPTINAGPPDSAWQHGPWAIDATTDWVVAGGEFTTVNGQPQQSLTRFAARHVPGAKNYGPQFPFRAPQLTRNPDGHVVITWQATWSGQTSDIRYEIIRQSTPQPIHTLTRSSRPWDLPHLTYTDHAHTAGTYRIRAIDTDGTRISSPSTTIE</sequence>
<evidence type="ECO:0000259" key="1">
    <source>
        <dbReference type="PROSITE" id="PS50853"/>
    </source>
</evidence>
<dbReference type="InterPro" id="IPR013431">
    <property type="entry name" value="Delta_60_rpt"/>
</dbReference>
<feature type="domain" description="Fibronectin type-III" evidence="1">
    <location>
        <begin position="427"/>
        <end position="516"/>
    </location>
</feature>
<dbReference type="InterPro" id="IPR011047">
    <property type="entry name" value="Quinoprotein_ADH-like_sf"/>
</dbReference>
<dbReference type="STRING" id="587909.SAMN05421810_108286"/>